<sequence length="281" mass="29655">MEAIRQRIQTQIPDNLKQIPETLKPKPATHLESGVDSIPATLAPTIVSPILATPTQGDTGAAFTVAYATPIAAPPLTVLAAFISPATYAAWNPVFPKVTVTRPAPQPVPPLLAESSVAKFKPGELLLEGSHVVFEVHLTLDPAKTTSNTAYIITVLEDFTKATAVSGGEGHRGRKGYRVAWKTTGWTPPPFLLKAERVHEFLESEDGTGTEYRCYETFFGPLAPVVRYTMLGQLEAAFTAWMEGLKRFVETGGSISGIANADGNSAAAPASAAAAAATAAS</sequence>
<dbReference type="InterPro" id="IPR023393">
    <property type="entry name" value="START-like_dom_sf"/>
</dbReference>
<evidence type="ECO:0000313" key="1">
    <source>
        <dbReference type="EMBL" id="TDZ51697.1"/>
    </source>
</evidence>
<comment type="caution">
    <text evidence="1">The sequence shown here is derived from an EMBL/GenBank/DDBJ whole genome shotgun (WGS) entry which is preliminary data.</text>
</comment>
<dbReference type="AlphaFoldDB" id="A0A4R8REG3"/>
<evidence type="ECO:0000313" key="2">
    <source>
        <dbReference type="Proteomes" id="UP000295703"/>
    </source>
</evidence>
<dbReference type="Proteomes" id="UP000295703">
    <property type="component" value="Unassembled WGS sequence"/>
</dbReference>
<dbReference type="Gene3D" id="3.30.530.20">
    <property type="match status" value="1"/>
</dbReference>
<keyword evidence="2" id="KW-1185">Reference proteome</keyword>
<gene>
    <name evidence="1" type="ORF">CTRI78_v007422</name>
</gene>
<dbReference type="SUPFAM" id="SSF55961">
    <property type="entry name" value="Bet v1-like"/>
    <property type="match status" value="1"/>
</dbReference>
<dbReference type="CDD" id="cd07822">
    <property type="entry name" value="SRPBCC_4"/>
    <property type="match status" value="1"/>
</dbReference>
<dbReference type="EMBL" id="RYZW01000079">
    <property type="protein sequence ID" value="TDZ51697.1"/>
    <property type="molecule type" value="Genomic_DNA"/>
</dbReference>
<name>A0A4R8REG3_COLTR</name>
<protein>
    <submittedName>
        <fullName evidence="1">Uncharacterized protein</fullName>
    </submittedName>
</protein>
<proteinExistence type="predicted"/>
<reference evidence="1 2" key="1">
    <citation type="submission" date="2018-12" db="EMBL/GenBank/DDBJ databases">
        <title>Genome sequence and assembly of Colletotrichum trifolii.</title>
        <authorList>
            <person name="Gan P."/>
            <person name="Shirasu K."/>
        </authorList>
    </citation>
    <scope>NUCLEOTIDE SEQUENCE [LARGE SCALE GENOMIC DNA]</scope>
    <source>
        <strain evidence="1 2">543-2</strain>
    </source>
</reference>
<accession>A0A4R8REG3</accession>
<organism evidence="1 2">
    <name type="scientific">Colletotrichum trifolii</name>
    <dbReference type="NCBI Taxonomy" id="5466"/>
    <lineage>
        <taxon>Eukaryota</taxon>
        <taxon>Fungi</taxon>
        <taxon>Dikarya</taxon>
        <taxon>Ascomycota</taxon>
        <taxon>Pezizomycotina</taxon>
        <taxon>Sordariomycetes</taxon>
        <taxon>Hypocreomycetidae</taxon>
        <taxon>Glomerellales</taxon>
        <taxon>Glomerellaceae</taxon>
        <taxon>Colletotrichum</taxon>
        <taxon>Colletotrichum orbiculare species complex</taxon>
    </lineage>
</organism>